<accession>A0AA38Y9R4</accession>
<evidence type="ECO:0000313" key="4">
    <source>
        <dbReference type="EMBL" id="KAJ9640704.1"/>
    </source>
</evidence>
<keyword evidence="2" id="KW-1133">Transmembrane helix</keyword>
<organism evidence="4 5">
    <name type="scientific">Knufia peltigerae</name>
    <dbReference type="NCBI Taxonomy" id="1002370"/>
    <lineage>
        <taxon>Eukaryota</taxon>
        <taxon>Fungi</taxon>
        <taxon>Dikarya</taxon>
        <taxon>Ascomycota</taxon>
        <taxon>Pezizomycotina</taxon>
        <taxon>Eurotiomycetes</taxon>
        <taxon>Chaetothyriomycetidae</taxon>
        <taxon>Chaetothyriales</taxon>
        <taxon>Trichomeriaceae</taxon>
        <taxon>Knufia</taxon>
    </lineage>
</organism>
<feature type="compositionally biased region" description="Polar residues" evidence="1">
    <location>
        <begin position="1"/>
        <end position="35"/>
    </location>
</feature>
<dbReference type="InterPro" id="IPR041622">
    <property type="entry name" value="SLATT_fungi"/>
</dbReference>
<dbReference type="NCBIfam" id="NF033635">
    <property type="entry name" value="SLATT_fungal"/>
    <property type="match status" value="1"/>
</dbReference>
<evidence type="ECO:0000256" key="1">
    <source>
        <dbReference type="SAM" id="MobiDB-lite"/>
    </source>
</evidence>
<feature type="transmembrane region" description="Helical" evidence="2">
    <location>
        <begin position="100"/>
        <end position="127"/>
    </location>
</feature>
<proteinExistence type="predicted"/>
<feature type="compositionally biased region" description="Low complexity" evidence="1">
    <location>
        <begin position="55"/>
        <end position="65"/>
    </location>
</feature>
<dbReference type="EMBL" id="JAPDRN010000014">
    <property type="protein sequence ID" value="KAJ9640704.1"/>
    <property type="molecule type" value="Genomic_DNA"/>
</dbReference>
<evidence type="ECO:0000259" key="3">
    <source>
        <dbReference type="Pfam" id="PF18142"/>
    </source>
</evidence>
<evidence type="ECO:0000313" key="5">
    <source>
        <dbReference type="Proteomes" id="UP001172681"/>
    </source>
</evidence>
<keyword evidence="2" id="KW-0812">Transmembrane</keyword>
<reference evidence="4" key="1">
    <citation type="submission" date="2022-10" db="EMBL/GenBank/DDBJ databases">
        <title>Culturing micro-colonial fungi from biological soil crusts in the Mojave desert and describing Neophaeococcomyces mojavensis, and introducing the new genera and species Taxawa tesnikishii.</title>
        <authorList>
            <person name="Kurbessoian T."/>
            <person name="Stajich J.E."/>
        </authorList>
    </citation>
    <scope>NUCLEOTIDE SEQUENCE</scope>
    <source>
        <strain evidence="4">TK_35</strain>
    </source>
</reference>
<protein>
    <recommendedName>
        <fullName evidence="3">SMODS and SLOG-associating 2TM effector domain-containing protein</fullName>
    </recommendedName>
</protein>
<feature type="compositionally biased region" description="Polar residues" evidence="1">
    <location>
        <begin position="235"/>
        <end position="261"/>
    </location>
</feature>
<feature type="domain" description="SMODS and SLOG-associating 2TM effector" evidence="3">
    <location>
        <begin position="88"/>
        <end position="209"/>
    </location>
</feature>
<comment type="caution">
    <text evidence="4">The sequence shown here is derived from an EMBL/GenBank/DDBJ whole genome shotgun (WGS) entry which is preliminary data.</text>
</comment>
<feature type="region of interest" description="Disordered" evidence="1">
    <location>
        <begin position="222"/>
        <end position="272"/>
    </location>
</feature>
<dbReference type="Pfam" id="PF18142">
    <property type="entry name" value="SLATT_fungal"/>
    <property type="match status" value="1"/>
</dbReference>
<evidence type="ECO:0000256" key="2">
    <source>
        <dbReference type="SAM" id="Phobius"/>
    </source>
</evidence>
<feature type="transmembrane region" description="Helical" evidence="2">
    <location>
        <begin position="133"/>
        <end position="153"/>
    </location>
</feature>
<keyword evidence="5" id="KW-1185">Reference proteome</keyword>
<dbReference type="PANTHER" id="PTHR38793">
    <property type="entry name" value="SLATT_FUNGAL DOMAIN-CONTAINING PROTEIN-RELATED"/>
    <property type="match status" value="1"/>
</dbReference>
<dbReference type="PANTHER" id="PTHR38793:SF3">
    <property type="entry name" value="SMODS AND SLOG-ASSOCIATING 2TM EFFECTOR DOMAIN-CONTAINING PROTEIN"/>
    <property type="match status" value="1"/>
</dbReference>
<gene>
    <name evidence="4" type="ORF">H2204_003333</name>
</gene>
<sequence length="272" mass="29467">MSLQPESSAQATSSEPANPSRPTAPSTATGPSASTVVHDGHGAVQPPGQPPSPQSRPGQASGGQALNPTLFEQIVARDDEHYTSLRTRVTQAYETHTVQYWFVASLANGLLFLQILVAASLTVLGAFKDHRARTASIFLGATNTVVAGLLTYFKSRNQPNRARQFRDALQDCVQQLDDAEANFRNPNWTGNVFDEMEKVRSSYNRARKDARANYPDLWVRTGSLYDPMHAPRGGTTDSTGSSVNGQQPDQRPQANTMQPNHGRSGDHSPVVG</sequence>
<feature type="region of interest" description="Disordered" evidence="1">
    <location>
        <begin position="1"/>
        <end position="65"/>
    </location>
</feature>
<name>A0AA38Y9R4_9EURO</name>
<dbReference type="AlphaFoldDB" id="A0AA38Y9R4"/>
<keyword evidence="2" id="KW-0472">Membrane</keyword>
<dbReference type="Proteomes" id="UP001172681">
    <property type="component" value="Unassembled WGS sequence"/>
</dbReference>